<dbReference type="AlphaFoldDB" id="A0A1H4GWG1"/>
<reference evidence="1 2" key="1">
    <citation type="submission" date="2016-10" db="EMBL/GenBank/DDBJ databases">
        <authorList>
            <person name="de Groot N.N."/>
        </authorList>
    </citation>
    <scope>NUCLEOTIDE SEQUENCE [LARGE SCALE GENOMIC DNA]</scope>
    <source>
        <strain evidence="1 2">DSM 21228</strain>
    </source>
</reference>
<name>A0A1H4GWG1_9GAMM</name>
<proteinExistence type="predicted"/>
<dbReference type="EMBL" id="FNQP01000043">
    <property type="protein sequence ID" value="SEB13228.1"/>
    <property type="molecule type" value="Genomic_DNA"/>
</dbReference>
<accession>A0A1H4GWG1</accession>
<keyword evidence="2" id="KW-1185">Reference proteome</keyword>
<dbReference type="STRING" id="525918.SAMN05660964_03721"/>
<dbReference type="Proteomes" id="UP000199397">
    <property type="component" value="Unassembled WGS sequence"/>
</dbReference>
<sequence length="214" mass="23440">MYRDVGVAHRTSPTNMGMALLANLAAYDFGYLPLGGLIERTANTLRTMERLERYHGHFYNWYDTQSLQPLLPMYVSTVDSGNLGGHLLTLQPGLLALPDQPILAARWLEGLVDTFGVLLENTQGMTPHQLIPLQAALETAKTTRPTTLAAAKHCLEHLMALAVGGNRLRGKLLQKIGGLRWCGSVGGIWMSCACLCRMGREMTLKASRLCGNCC</sequence>
<gene>
    <name evidence="1" type="ORF">SAMN05660964_03721</name>
</gene>
<dbReference type="Gene3D" id="1.50.10.140">
    <property type="match status" value="1"/>
</dbReference>
<organism evidence="1 2">
    <name type="scientific">Thiothrix caldifontis</name>
    <dbReference type="NCBI Taxonomy" id="525918"/>
    <lineage>
        <taxon>Bacteria</taxon>
        <taxon>Pseudomonadati</taxon>
        <taxon>Pseudomonadota</taxon>
        <taxon>Gammaproteobacteria</taxon>
        <taxon>Thiotrichales</taxon>
        <taxon>Thiotrichaceae</taxon>
        <taxon>Thiothrix</taxon>
    </lineage>
</organism>
<evidence type="ECO:0000313" key="2">
    <source>
        <dbReference type="Proteomes" id="UP000199397"/>
    </source>
</evidence>
<evidence type="ECO:0000313" key="1">
    <source>
        <dbReference type="EMBL" id="SEB13228.1"/>
    </source>
</evidence>
<protein>
    <submittedName>
        <fullName evidence="1">Uncharacterized protein</fullName>
    </submittedName>
</protein>
<dbReference type="RefSeq" id="WP_245707073.1">
    <property type="nucleotide sequence ID" value="NZ_FNQP01000043.1"/>
</dbReference>